<comment type="cofactor">
    <cofactor evidence="1">
        <name>pantetheine 4'-phosphate</name>
        <dbReference type="ChEBI" id="CHEBI:47942"/>
    </cofactor>
</comment>
<keyword evidence="7" id="KW-1185">Reference proteome</keyword>
<evidence type="ECO:0000313" key="6">
    <source>
        <dbReference type="EMBL" id="PRY39663.1"/>
    </source>
</evidence>
<dbReference type="SUPFAM" id="SSF47336">
    <property type="entry name" value="ACP-like"/>
    <property type="match status" value="2"/>
</dbReference>
<dbReference type="Gene3D" id="3.30.559.30">
    <property type="entry name" value="Nonribosomal peptide synthetase, condensation domain"/>
    <property type="match status" value="2"/>
</dbReference>
<dbReference type="GO" id="GO:0003824">
    <property type="term" value="F:catalytic activity"/>
    <property type="evidence" value="ECO:0007669"/>
    <property type="project" value="InterPro"/>
</dbReference>
<accession>A0A2T0T202</accession>
<evidence type="ECO:0000256" key="2">
    <source>
        <dbReference type="ARBA" id="ARBA00022450"/>
    </source>
</evidence>
<comment type="caution">
    <text evidence="6">The sequence shown here is derived from an EMBL/GenBank/DDBJ whole genome shotgun (WGS) entry which is preliminary data.</text>
</comment>
<organism evidence="6 7">
    <name type="scientific">Umezawaea tangerina</name>
    <dbReference type="NCBI Taxonomy" id="84725"/>
    <lineage>
        <taxon>Bacteria</taxon>
        <taxon>Bacillati</taxon>
        <taxon>Actinomycetota</taxon>
        <taxon>Actinomycetes</taxon>
        <taxon>Pseudonocardiales</taxon>
        <taxon>Pseudonocardiaceae</taxon>
        <taxon>Umezawaea</taxon>
    </lineage>
</organism>
<evidence type="ECO:0000313" key="7">
    <source>
        <dbReference type="Proteomes" id="UP000239494"/>
    </source>
</evidence>
<dbReference type="Proteomes" id="UP000239494">
    <property type="component" value="Unassembled WGS sequence"/>
</dbReference>
<dbReference type="PANTHER" id="PTHR45527:SF1">
    <property type="entry name" value="FATTY ACID SYNTHASE"/>
    <property type="match status" value="1"/>
</dbReference>
<dbReference type="GO" id="GO:0043041">
    <property type="term" value="P:amino acid activation for nonribosomal peptide biosynthetic process"/>
    <property type="evidence" value="ECO:0007669"/>
    <property type="project" value="TreeGrafter"/>
</dbReference>
<feature type="domain" description="Carrier" evidence="5">
    <location>
        <begin position="505"/>
        <end position="580"/>
    </location>
</feature>
<dbReference type="SUPFAM" id="SSF52777">
    <property type="entry name" value="CoA-dependent acyltransferases"/>
    <property type="match status" value="4"/>
</dbReference>
<feature type="compositionally biased region" description="Low complexity" evidence="4">
    <location>
        <begin position="1010"/>
        <end position="1024"/>
    </location>
</feature>
<keyword evidence="3" id="KW-0597">Phosphoprotein</keyword>
<dbReference type="PROSITE" id="PS50075">
    <property type="entry name" value="CARRIER"/>
    <property type="match status" value="2"/>
</dbReference>
<dbReference type="InterPro" id="IPR042099">
    <property type="entry name" value="ANL_N_sf"/>
</dbReference>
<dbReference type="Pfam" id="PF00668">
    <property type="entry name" value="Condensation"/>
    <property type="match status" value="2"/>
</dbReference>
<dbReference type="GO" id="GO:0031177">
    <property type="term" value="F:phosphopantetheine binding"/>
    <property type="evidence" value="ECO:0007669"/>
    <property type="project" value="InterPro"/>
</dbReference>
<dbReference type="CDD" id="cd17643">
    <property type="entry name" value="A_NRPS_Cytc1-like"/>
    <property type="match status" value="1"/>
</dbReference>
<dbReference type="CDD" id="cd19531">
    <property type="entry name" value="LCL_NRPS-like"/>
    <property type="match status" value="1"/>
</dbReference>
<dbReference type="SMART" id="SM00823">
    <property type="entry name" value="PKS_PP"/>
    <property type="match status" value="2"/>
</dbReference>
<dbReference type="Pfam" id="PF13193">
    <property type="entry name" value="AMP-binding_C"/>
    <property type="match status" value="1"/>
</dbReference>
<dbReference type="Pfam" id="PF00550">
    <property type="entry name" value="PP-binding"/>
    <property type="match status" value="2"/>
</dbReference>
<name>A0A2T0T202_9PSEU</name>
<dbReference type="InterPro" id="IPR010071">
    <property type="entry name" value="AA_adenyl_dom"/>
</dbReference>
<dbReference type="Gene3D" id="3.30.300.30">
    <property type="match status" value="1"/>
</dbReference>
<keyword evidence="2" id="KW-0596">Phosphopantetheine</keyword>
<dbReference type="InterPro" id="IPR000873">
    <property type="entry name" value="AMP-dep_synth/lig_dom"/>
</dbReference>
<dbReference type="PROSITE" id="PS00012">
    <property type="entry name" value="PHOSPHOPANTETHEINE"/>
    <property type="match status" value="2"/>
</dbReference>
<dbReference type="GO" id="GO:0005737">
    <property type="term" value="C:cytoplasm"/>
    <property type="evidence" value="ECO:0007669"/>
    <property type="project" value="TreeGrafter"/>
</dbReference>
<evidence type="ECO:0000259" key="5">
    <source>
        <dbReference type="PROSITE" id="PS50075"/>
    </source>
</evidence>
<dbReference type="InterPro" id="IPR020806">
    <property type="entry name" value="PKS_PP-bd"/>
</dbReference>
<dbReference type="RefSeq" id="WP_106189582.1">
    <property type="nucleotide sequence ID" value="NZ_PVTF01000007.1"/>
</dbReference>
<dbReference type="Gene3D" id="1.10.1200.10">
    <property type="entry name" value="ACP-like"/>
    <property type="match status" value="2"/>
</dbReference>
<feature type="domain" description="Carrier" evidence="5">
    <location>
        <begin position="1032"/>
        <end position="1106"/>
    </location>
</feature>
<protein>
    <submittedName>
        <fullName evidence="6">Amino acid adenylation domain-containing protein</fullName>
    </submittedName>
</protein>
<reference evidence="6 7" key="1">
    <citation type="submission" date="2018-03" db="EMBL/GenBank/DDBJ databases">
        <title>Genomic Encyclopedia of Archaeal and Bacterial Type Strains, Phase II (KMG-II): from individual species to whole genera.</title>
        <authorList>
            <person name="Goeker M."/>
        </authorList>
    </citation>
    <scope>NUCLEOTIDE SEQUENCE [LARGE SCALE GENOMIC DNA]</scope>
    <source>
        <strain evidence="6 7">DSM 44720</strain>
    </source>
</reference>
<dbReference type="PANTHER" id="PTHR45527">
    <property type="entry name" value="NONRIBOSOMAL PEPTIDE SYNTHETASE"/>
    <property type="match status" value="1"/>
</dbReference>
<dbReference type="PROSITE" id="PS00455">
    <property type="entry name" value="AMP_BINDING"/>
    <property type="match status" value="1"/>
</dbReference>
<dbReference type="FunFam" id="3.40.50.12780:FF:000012">
    <property type="entry name" value="Non-ribosomal peptide synthetase"/>
    <property type="match status" value="1"/>
</dbReference>
<evidence type="ECO:0000256" key="4">
    <source>
        <dbReference type="SAM" id="MobiDB-lite"/>
    </source>
</evidence>
<dbReference type="EMBL" id="PVTF01000007">
    <property type="protein sequence ID" value="PRY39663.1"/>
    <property type="molecule type" value="Genomic_DNA"/>
</dbReference>
<feature type="region of interest" description="Disordered" evidence="4">
    <location>
        <begin position="1316"/>
        <end position="1338"/>
    </location>
</feature>
<evidence type="ECO:0000256" key="1">
    <source>
        <dbReference type="ARBA" id="ARBA00001957"/>
    </source>
</evidence>
<dbReference type="InterPro" id="IPR009081">
    <property type="entry name" value="PP-bd_ACP"/>
</dbReference>
<dbReference type="InterPro" id="IPR001242">
    <property type="entry name" value="Condensation_dom"/>
</dbReference>
<dbReference type="InterPro" id="IPR006162">
    <property type="entry name" value="Ppantetheine_attach_site"/>
</dbReference>
<proteinExistence type="predicted"/>
<dbReference type="InterPro" id="IPR023213">
    <property type="entry name" value="CAT-like_dom_sf"/>
</dbReference>
<dbReference type="InterPro" id="IPR036736">
    <property type="entry name" value="ACP-like_sf"/>
</dbReference>
<dbReference type="FunFam" id="1.10.1200.10:FF:000005">
    <property type="entry name" value="Nonribosomal peptide synthetase 1"/>
    <property type="match status" value="1"/>
</dbReference>
<dbReference type="Gene3D" id="3.30.559.10">
    <property type="entry name" value="Chloramphenicol acetyltransferase-like domain"/>
    <property type="match status" value="2"/>
</dbReference>
<feature type="region of interest" description="Disordered" evidence="4">
    <location>
        <begin position="1008"/>
        <end position="1037"/>
    </location>
</feature>
<dbReference type="SUPFAM" id="SSF56801">
    <property type="entry name" value="Acetyl-CoA synthetase-like"/>
    <property type="match status" value="1"/>
</dbReference>
<evidence type="ECO:0000256" key="3">
    <source>
        <dbReference type="ARBA" id="ARBA00022553"/>
    </source>
</evidence>
<dbReference type="InterPro" id="IPR020845">
    <property type="entry name" value="AMP-binding_CS"/>
</dbReference>
<sequence length="1541" mass="165227">MGSSLVDLFARRGAEFPERVAVVDDDRALTYGELDRESDLWAGALRSTGAGPGALVGLCADRSTGLVVMMLGILKTGAAYVPLDPAYPPARLGFVVSDTGCRVVAGQDRFAGLFTGTGVTFVSAPATSPAPPVPVDGDAPAYVIHTSGSTGTPKGVVVSHHNVLRLFESTGDDFGLGPRDVWTLFHSFAFDFSVWEIWGALLFGGRLVVVPYATSRSPEEFWRLLKRERVTVLNQTPTAFRQLSAAARDEGFAGHSLRLVVFGGERLDPAALRDWFDHHGDVSPRLVNMYGITETTVHVTARTMRAADLDRADSPIGEPLRDLRVHLLDADLRPVADGEKGEIFVGGPGVALGYLGRPELTAARFLPDHLGGGGRLYRSGDLASHAADGELVFHGRADDQVQLRGFRVELGEVEHALASAPGVGQCAVVLRERDGHAELVGFVTGGAVTSTALRAAAAEVLPAHLVPRAFVTVDALPMTANGKVDRAALSALDVRGRPAELPYSAPKGEVEGAVADIWAEVLGVRPVGRHDPFTGLGGDSLHATGVLGRLRRRFEPALSLGDLFAAGTPAAVAALLSERTAVDPAEPSPGDPTALSSNQANLLFLAELSPQASSAYNITAAVRVHGDLDTARLAQAVDEAVARHESLRTGFTLGADGPVRSVGTAPRGLARLVRVPDEPEAARRARSLAARPFDLARPPLLRAEIMALPDGDHLLVVVVSHLVADGWSVDVLSRELADRYNGTFREDGPARTFTDHVAWERSVDPSAGLTFWRTTLDGAPVALELPADHPRPPEPAFAGRRLTRFAPADLRQAVAALARAENATPYAVLLAAYGQVVADLAGVDDVVVGSPSSGRPGPELDDVVGYFANTLPIRLTAAPGSTFRHAVRAAHRQALAAVDHQYVPFDRIVAEVVGRDRDRSHRPLVRVAFTHHGTTGFEPRLDGLRTRMVDVDAGTSRFDLLVEVREAPDGTAFSAEYDSALFTESTANAMLDGYLRFLRTAVDSPDTVLSRRSAAPRSEAAPAPVDRTTPPGQGSDTERVLAGIWAEVLRLPAVSPTDDFFALGGDSMTALAAVGAARARGLDVTVAQLFRTPTVSGLAHVSRTAPVPPADRTALLSPADRAALPDDVEDAYPVSALQMGIAFHCEMADDPTLYHDLVSVRLRGPLRPDALRRALRDLAARHDVLRTSFDLGAYSEPLQLVHRSVEVAPTVREATSADPHEALRRWWATEWQRGFDLGSAPLWRCHVLTHADGTHHLSVTAHHTILDGWSFASLMTELLLRYDERDLPLAPPDVRYHDFVRLERADLRSAEIRSHWTATTRPAPPLPPTAAGSRPPRMDPDAVVTVPSGLSEEVRRVALALGVPTKCVYLAAHVRAVRQVLDVDEVATGVVVNGRPESPGADQVLGLFLNTLPLRVRPAAMGDHELIAAVAAFERDSAPFRRFPLAEVQRDHGAPLFHVRFNFADFHVLDRLADLTTVEPVDWWSSDRNEIPLSVEVDRNPTTADFEIRVRVDEALLPADTAHLVADGLLAALGRIAGTAA</sequence>
<dbReference type="Gene3D" id="3.40.50.12780">
    <property type="entry name" value="N-terminal domain of ligase-like"/>
    <property type="match status" value="1"/>
</dbReference>
<dbReference type="GO" id="GO:0044550">
    <property type="term" value="P:secondary metabolite biosynthetic process"/>
    <property type="evidence" value="ECO:0007669"/>
    <property type="project" value="TreeGrafter"/>
</dbReference>
<dbReference type="InterPro" id="IPR025110">
    <property type="entry name" value="AMP-bd_C"/>
</dbReference>
<dbReference type="Pfam" id="PF00501">
    <property type="entry name" value="AMP-binding"/>
    <property type="match status" value="1"/>
</dbReference>
<gene>
    <name evidence="6" type="ORF">CLV43_107250</name>
</gene>
<dbReference type="NCBIfam" id="TIGR01733">
    <property type="entry name" value="AA-adenyl-dom"/>
    <property type="match status" value="1"/>
</dbReference>
<dbReference type="GO" id="GO:0008610">
    <property type="term" value="P:lipid biosynthetic process"/>
    <property type="evidence" value="ECO:0007669"/>
    <property type="project" value="UniProtKB-ARBA"/>
</dbReference>
<dbReference type="InterPro" id="IPR045851">
    <property type="entry name" value="AMP-bd_C_sf"/>
</dbReference>
<dbReference type="OrthoDB" id="2472181at2"/>
<dbReference type="FunFam" id="3.40.50.980:FF:000002">
    <property type="entry name" value="Enterobactin synthetase component F"/>
    <property type="match status" value="1"/>
</dbReference>